<dbReference type="PANTHER" id="PTHR38782">
    <property type="match status" value="1"/>
</dbReference>
<dbReference type="InterPro" id="IPR033436">
    <property type="entry name" value="MucB/RseB_C"/>
</dbReference>
<dbReference type="Gene3D" id="2.50.20.10">
    <property type="entry name" value="Lipoprotein localisation LolA/LolB/LppX"/>
    <property type="match status" value="1"/>
</dbReference>
<proteinExistence type="inferred from homology"/>
<comment type="subcellular location">
    <subcellularLocation>
        <location evidence="1">Periplasm</location>
    </subcellularLocation>
</comment>
<gene>
    <name evidence="8" type="primary">rseB</name>
    <name evidence="8" type="ORF">GCM10007894_04870</name>
</gene>
<comment type="caution">
    <text evidence="8">The sequence shown here is derived from an EMBL/GenBank/DDBJ whole genome shotgun (WGS) entry which is preliminary data.</text>
</comment>
<dbReference type="InterPro" id="IPR033434">
    <property type="entry name" value="MucB/RseB_N"/>
</dbReference>
<feature type="chain" id="PRO_5041252167" evidence="5">
    <location>
        <begin position="19"/>
        <end position="320"/>
    </location>
</feature>
<dbReference type="GO" id="GO:0032885">
    <property type="term" value="P:regulation of polysaccharide biosynthetic process"/>
    <property type="evidence" value="ECO:0007669"/>
    <property type="project" value="TreeGrafter"/>
</dbReference>
<organism evidence="8 9">
    <name type="scientific">Paraferrimonas haliotis</name>
    <dbReference type="NCBI Taxonomy" id="2013866"/>
    <lineage>
        <taxon>Bacteria</taxon>
        <taxon>Pseudomonadati</taxon>
        <taxon>Pseudomonadota</taxon>
        <taxon>Gammaproteobacteria</taxon>
        <taxon>Alteromonadales</taxon>
        <taxon>Ferrimonadaceae</taxon>
        <taxon>Paraferrimonas</taxon>
    </lineage>
</organism>
<protein>
    <submittedName>
        <fullName evidence="8">Sigma-E factor regulatory protein RseB</fullName>
    </submittedName>
</protein>
<feature type="domain" description="MucB/RseB C-terminal" evidence="7">
    <location>
        <begin position="214"/>
        <end position="309"/>
    </location>
</feature>
<dbReference type="Pfam" id="PF17188">
    <property type="entry name" value="MucB_RseB_C"/>
    <property type="match status" value="1"/>
</dbReference>
<sequence length="320" mass="35728">MQRILTVLLALLTFSVSAEQASGNADAWLERMSQALNEKQFKASMVHLQTNQVRPLIYLHGHQDGEHLAFMDHLNGPFKSAVRIDNVVTYLEQDQPPYSVKSSRIPGLFPPIFAGDIHRLDDGYQFVLGGRSRIAARMAQLVRIVARDENRFSYMVWLDTETALPLRIDMLAGEQLLDRLMVIELTLTDEPPVLLLEAARREWPATIETPSVATEANWHFGWLPDGFKETVRDQHRLFGANEAVEYVSVSDGMVQISVYLAVAGQVELPEHITHNNGTAIATARHGELEVVAIGKVPADTLHQIALNIRPGDKTEAQSQP</sequence>
<evidence type="ECO:0000259" key="7">
    <source>
        <dbReference type="Pfam" id="PF17188"/>
    </source>
</evidence>
<evidence type="ECO:0000313" key="8">
    <source>
        <dbReference type="EMBL" id="GLS82510.1"/>
    </source>
</evidence>
<reference evidence="8 9" key="1">
    <citation type="journal article" date="2014" name="Int. J. Syst. Evol. Microbiol.">
        <title>Complete genome sequence of Corynebacterium casei LMG S-19264T (=DSM 44701T), isolated from a smear-ripened cheese.</title>
        <authorList>
            <consortium name="US DOE Joint Genome Institute (JGI-PGF)"/>
            <person name="Walter F."/>
            <person name="Albersmeier A."/>
            <person name="Kalinowski J."/>
            <person name="Ruckert C."/>
        </authorList>
    </citation>
    <scope>NUCLEOTIDE SEQUENCE [LARGE SCALE GENOMIC DNA]</scope>
    <source>
        <strain evidence="8 9">NBRC 112785</strain>
    </source>
</reference>
<dbReference type="GO" id="GO:0045152">
    <property type="term" value="F:antisigma factor binding"/>
    <property type="evidence" value="ECO:0007669"/>
    <property type="project" value="TreeGrafter"/>
</dbReference>
<feature type="signal peptide" evidence="5">
    <location>
        <begin position="1"/>
        <end position="18"/>
    </location>
</feature>
<dbReference type="Gene3D" id="3.30.200.100">
    <property type="entry name" value="MucB/RseB, C-terminal domain"/>
    <property type="match status" value="1"/>
</dbReference>
<dbReference type="EMBL" id="BSPO01000001">
    <property type="protein sequence ID" value="GLS82510.1"/>
    <property type="molecule type" value="Genomic_DNA"/>
</dbReference>
<dbReference type="AlphaFoldDB" id="A0AA37TTC4"/>
<dbReference type="InterPro" id="IPR038484">
    <property type="entry name" value="MucB/RseB_C_sf"/>
</dbReference>
<dbReference type="RefSeq" id="WP_233132575.1">
    <property type="nucleotide sequence ID" value="NZ_BSPO01000001.1"/>
</dbReference>
<comment type="similarity">
    <text evidence="2">Belongs to the RseB family.</text>
</comment>
<evidence type="ECO:0000256" key="1">
    <source>
        <dbReference type="ARBA" id="ARBA00004418"/>
    </source>
</evidence>
<dbReference type="PANTHER" id="PTHR38782:SF1">
    <property type="entry name" value="SIGMA-E FACTOR REGULATORY PROTEIN RSEB"/>
    <property type="match status" value="1"/>
</dbReference>
<evidence type="ECO:0000256" key="5">
    <source>
        <dbReference type="SAM" id="SignalP"/>
    </source>
</evidence>
<evidence type="ECO:0000259" key="6">
    <source>
        <dbReference type="Pfam" id="PF03888"/>
    </source>
</evidence>
<dbReference type="Pfam" id="PF03888">
    <property type="entry name" value="MucB_RseB"/>
    <property type="match status" value="1"/>
</dbReference>
<dbReference type="CDD" id="cd16327">
    <property type="entry name" value="RseB"/>
    <property type="match status" value="1"/>
</dbReference>
<evidence type="ECO:0000256" key="4">
    <source>
        <dbReference type="ARBA" id="ARBA00022764"/>
    </source>
</evidence>
<evidence type="ECO:0000256" key="3">
    <source>
        <dbReference type="ARBA" id="ARBA00022729"/>
    </source>
</evidence>
<accession>A0AA37TTC4</accession>
<keyword evidence="3 5" id="KW-0732">Signal</keyword>
<dbReference type="GO" id="GO:0030288">
    <property type="term" value="C:outer membrane-bounded periplasmic space"/>
    <property type="evidence" value="ECO:0007669"/>
    <property type="project" value="TreeGrafter"/>
</dbReference>
<name>A0AA37TTC4_9GAMM</name>
<evidence type="ECO:0000256" key="2">
    <source>
        <dbReference type="ARBA" id="ARBA00008150"/>
    </source>
</evidence>
<keyword evidence="9" id="KW-1185">Reference proteome</keyword>
<dbReference type="InterPro" id="IPR005588">
    <property type="entry name" value="MucB_RseB"/>
</dbReference>
<keyword evidence="4" id="KW-0574">Periplasm</keyword>
<evidence type="ECO:0000313" key="9">
    <source>
        <dbReference type="Proteomes" id="UP001157439"/>
    </source>
</evidence>
<dbReference type="Proteomes" id="UP001157439">
    <property type="component" value="Unassembled WGS sequence"/>
</dbReference>
<feature type="domain" description="MucB/RseB N-terminal" evidence="6">
    <location>
        <begin position="25"/>
        <end position="200"/>
    </location>
</feature>
<dbReference type="PIRSF" id="PIRSF005427">
    <property type="entry name" value="RseB"/>
    <property type="match status" value="1"/>
</dbReference>